<accession>A0A936F0X0</accession>
<dbReference type="Gene3D" id="3.30.565.10">
    <property type="entry name" value="Histidine kinase-like ATPase, C-terminal domain"/>
    <property type="match status" value="1"/>
</dbReference>
<feature type="transmembrane region" description="Helical" evidence="1">
    <location>
        <begin position="83"/>
        <end position="105"/>
    </location>
</feature>
<keyword evidence="3" id="KW-0418">Kinase</keyword>
<protein>
    <submittedName>
        <fullName evidence="3">Histidine kinase</fullName>
    </submittedName>
</protein>
<sequence>MIMLSSPVRPFQGAPFRWLLKAIALGALPTALIVWIVWPGGLLPVIINALIGAFCAVIIWGGYELASPWLMDHPRRLPPDRAALLSLGKWIVLYVGLVALCLSLGNLVFRINLLNPFTVLFTGLIGLLLSSLVVSVRTTSSLVATARDLEQARGQANLIALKAQLSPHTLFNALNTIAALIPEDPAGAERAVEHLSSLLRRILQALELESWTLQEEFQLVRDLLELERIRFGDRLEVELELSPALAHRPIPPLMLLPLAENALKHGFRPKVGACHLSLRASGCCVTVTDDGVGRDPAAPEGVGLRTVRERLEAMGGACAGPPQRAAASWR</sequence>
<proteinExistence type="predicted"/>
<dbReference type="GO" id="GO:0016020">
    <property type="term" value="C:membrane"/>
    <property type="evidence" value="ECO:0007669"/>
    <property type="project" value="InterPro"/>
</dbReference>
<dbReference type="AlphaFoldDB" id="A0A936F0X0"/>
<dbReference type="InterPro" id="IPR010559">
    <property type="entry name" value="Sig_transdc_His_kin_internal"/>
</dbReference>
<keyword evidence="1" id="KW-1133">Transmembrane helix</keyword>
<dbReference type="SUPFAM" id="SSF55874">
    <property type="entry name" value="ATPase domain of HSP90 chaperone/DNA topoisomerase II/histidine kinase"/>
    <property type="match status" value="1"/>
</dbReference>
<evidence type="ECO:0000256" key="1">
    <source>
        <dbReference type="SAM" id="Phobius"/>
    </source>
</evidence>
<keyword evidence="1" id="KW-0472">Membrane</keyword>
<keyword evidence="3" id="KW-0808">Transferase</keyword>
<dbReference type="EMBL" id="JADKCH010000002">
    <property type="protein sequence ID" value="MBK8571755.1"/>
    <property type="molecule type" value="Genomic_DNA"/>
</dbReference>
<dbReference type="GO" id="GO:0000155">
    <property type="term" value="F:phosphorelay sensor kinase activity"/>
    <property type="evidence" value="ECO:0007669"/>
    <property type="project" value="InterPro"/>
</dbReference>
<dbReference type="Proteomes" id="UP000709959">
    <property type="component" value="Unassembled WGS sequence"/>
</dbReference>
<gene>
    <name evidence="3" type="ORF">IPN91_03730</name>
</gene>
<dbReference type="Pfam" id="PF06580">
    <property type="entry name" value="His_kinase"/>
    <property type="match status" value="1"/>
</dbReference>
<evidence type="ECO:0000313" key="3">
    <source>
        <dbReference type="EMBL" id="MBK8571755.1"/>
    </source>
</evidence>
<organism evidence="3 4">
    <name type="scientific">Candidatus Geothrix odensensis</name>
    <dbReference type="NCBI Taxonomy" id="2954440"/>
    <lineage>
        <taxon>Bacteria</taxon>
        <taxon>Pseudomonadati</taxon>
        <taxon>Acidobacteriota</taxon>
        <taxon>Holophagae</taxon>
        <taxon>Holophagales</taxon>
        <taxon>Holophagaceae</taxon>
        <taxon>Geothrix</taxon>
    </lineage>
</organism>
<evidence type="ECO:0000313" key="4">
    <source>
        <dbReference type="Proteomes" id="UP000709959"/>
    </source>
</evidence>
<feature type="transmembrane region" description="Helical" evidence="1">
    <location>
        <begin position="45"/>
        <end position="63"/>
    </location>
</feature>
<feature type="transmembrane region" description="Helical" evidence="1">
    <location>
        <begin position="18"/>
        <end position="38"/>
    </location>
</feature>
<feature type="transmembrane region" description="Helical" evidence="1">
    <location>
        <begin position="117"/>
        <end position="136"/>
    </location>
</feature>
<name>A0A936F0X0_9BACT</name>
<dbReference type="InterPro" id="IPR050640">
    <property type="entry name" value="Bact_2-comp_sensor_kinase"/>
</dbReference>
<dbReference type="PANTHER" id="PTHR34220">
    <property type="entry name" value="SENSOR HISTIDINE KINASE YPDA"/>
    <property type="match status" value="1"/>
</dbReference>
<feature type="domain" description="Signal transduction histidine kinase internal region" evidence="2">
    <location>
        <begin position="157"/>
        <end position="235"/>
    </location>
</feature>
<dbReference type="PANTHER" id="PTHR34220:SF7">
    <property type="entry name" value="SENSOR HISTIDINE KINASE YPDA"/>
    <property type="match status" value="1"/>
</dbReference>
<dbReference type="InterPro" id="IPR036890">
    <property type="entry name" value="HATPase_C_sf"/>
</dbReference>
<evidence type="ECO:0000259" key="2">
    <source>
        <dbReference type="Pfam" id="PF06580"/>
    </source>
</evidence>
<keyword evidence="1" id="KW-0812">Transmembrane</keyword>
<reference evidence="3 4" key="1">
    <citation type="submission" date="2020-10" db="EMBL/GenBank/DDBJ databases">
        <title>Connecting structure to function with the recovery of over 1000 high-quality activated sludge metagenome-assembled genomes encoding full-length rRNA genes using long-read sequencing.</title>
        <authorList>
            <person name="Singleton C.M."/>
            <person name="Petriglieri F."/>
            <person name="Kristensen J.M."/>
            <person name="Kirkegaard R.H."/>
            <person name="Michaelsen T.Y."/>
            <person name="Andersen M.H."/>
            <person name="Karst S.M."/>
            <person name="Dueholm M.S."/>
            <person name="Nielsen P.H."/>
            <person name="Albertsen M."/>
        </authorList>
    </citation>
    <scope>NUCLEOTIDE SEQUENCE [LARGE SCALE GENOMIC DNA]</scope>
    <source>
        <strain evidence="3">OdNE_18-Q3-R46-58_MAXAC.008</strain>
    </source>
</reference>
<comment type="caution">
    <text evidence="3">The sequence shown here is derived from an EMBL/GenBank/DDBJ whole genome shotgun (WGS) entry which is preliminary data.</text>
</comment>